<keyword evidence="2" id="KW-0028">Amino-acid biosynthesis</keyword>
<evidence type="ECO:0000313" key="6">
    <source>
        <dbReference type="Proteomes" id="UP000611521"/>
    </source>
</evidence>
<dbReference type="Gene3D" id="3.40.50.720">
    <property type="entry name" value="NAD(P)-binding Rossmann-like Domain"/>
    <property type="match status" value="1"/>
</dbReference>
<dbReference type="Proteomes" id="UP000611521">
    <property type="component" value="Unassembled WGS sequence"/>
</dbReference>
<gene>
    <name evidence="5" type="ORF">H9633_09500</name>
</gene>
<dbReference type="SUPFAM" id="SSF53223">
    <property type="entry name" value="Aminoacid dehydrogenase-like, N-terminal domain"/>
    <property type="match status" value="1"/>
</dbReference>
<keyword evidence="2" id="KW-0057">Aromatic amino acid biosynthesis</keyword>
<accession>A0ABR8W6A6</accession>
<dbReference type="Pfam" id="PF08501">
    <property type="entry name" value="Shikimate_dh_N"/>
    <property type="match status" value="1"/>
</dbReference>
<protein>
    <submittedName>
        <fullName evidence="5">Shikimate dehydrogenase</fullName>
    </submittedName>
</protein>
<sequence length="299" mass="31478">MKSTSRASRRCAPGARRTPSTRAAEVASRTRLAVWGDPIGHSRSPLLHTAAYRHLGLDWTYERRQVDAAAFPAALSSLDDSWRGLSLTMPLKEVAHAAADELDRHAVLTGAVNTLLLGETVRGFNTDVGGIVDSFTHAGIAGVRRGRILGAGATAASALVALSDLGTTEVEFRARRPEAVDRLRPTAEALGVQLRTVDFAAPASDVDVTVATLPSGTVLDADVATPLAAVGGTLFEAAYAPWPSALAALWPSSNVISGFEMLLFQAVRQIRVFCGGDPQRELPDEAVTVGIMRSAGMGD</sequence>
<dbReference type="InterPro" id="IPR046346">
    <property type="entry name" value="Aminoacid_DH-like_N_sf"/>
</dbReference>
<reference evidence="5 6" key="1">
    <citation type="submission" date="2020-08" db="EMBL/GenBank/DDBJ databases">
        <title>A Genomic Blueprint of the Chicken Gut Microbiome.</title>
        <authorList>
            <person name="Gilroy R."/>
            <person name="Ravi A."/>
            <person name="Getino M."/>
            <person name="Pursley I."/>
            <person name="Horton D.L."/>
            <person name="Alikhan N.-F."/>
            <person name="Baker D."/>
            <person name="Gharbi K."/>
            <person name="Hall N."/>
            <person name="Watson M."/>
            <person name="Adriaenssens E.M."/>
            <person name="Foster-Nyarko E."/>
            <person name="Jarju S."/>
            <person name="Secka A."/>
            <person name="Antonio M."/>
            <person name="Oren A."/>
            <person name="Chaudhuri R."/>
            <person name="La Ragione R.M."/>
            <person name="Hildebrand F."/>
            <person name="Pallen M.J."/>
        </authorList>
    </citation>
    <scope>NUCLEOTIDE SEQUENCE [LARGE SCALE GENOMIC DNA]</scope>
    <source>
        <strain evidence="5 6">Re1</strain>
    </source>
</reference>
<comment type="caution">
    <text evidence="5">The sequence shown here is derived from an EMBL/GenBank/DDBJ whole genome shotgun (WGS) entry which is preliminary data.</text>
</comment>
<dbReference type="SUPFAM" id="SSF51735">
    <property type="entry name" value="NAD(P)-binding Rossmann-fold domains"/>
    <property type="match status" value="1"/>
</dbReference>
<dbReference type="InterPro" id="IPR022893">
    <property type="entry name" value="Shikimate_DH_fam"/>
</dbReference>
<dbReference type="InterPro" id="IPR013708">
    <property type="entry name" value="Shikimate_DH-bd_N"/>
</dbReference>
<feature type="region of interest" description="Disordered" evidence="3">
    <location>
        <begin position="1"/>
        <end position="23"/>
    </location>
</feature>
<organism evidence="5 6">
    <name type="scientific">Microbacterium commune</name>
    <dbReference type="NCBI Taxonomy" id="2762219"/>
    <lineage>
        <taxon>Bacteria</taxon>
        <taxon>Bacillati</taxon>
        <taxon>Actinomycetota</taxon>
        <taxon>Actinomycetes</taxon>
        <taxon>Micrococcales</taxon>
        <taxon>Microbacteriaceae</taxon>
        <taxon>Microbacterium</taxon>
    </lineage>
</organism>
<keyword evidence="6" id="KW-1185">Reference proteome</keyword>
<evidence type="ECO:0000256" key="3">
    <source>
        <dbReference type="SAM" id="MobiDB-lite"/>
    </source>
</evidence>
<evidence type="ECO:0000256" key="2">
    <source>
        <dbReference type="ARBA" id="ARBA00023141"/>
    </source>
</evidence>
<feature type="domain" description="Shikimate dehydrogenase substrate binding N-terminal" evidence="4">
    <location>
        <begin position="34"/>
        <end position="115"/>
    </location>
</feature>
<proteinExistence type="predicted"/>
<name>A0ABR8W6A6_9MICO</name>
<dbReference type="PANTHER" id="PTHR21089">
    <property type="entry name" value="SHIKIMATE DEHYDROGENASE"/>
    <property type="match status" value="1"/>
</dbReference>
<dbReference type="PANTHER" id="PTHR21089:SF1">
    <property type="entry name" value="BIFUNCTIONAL 3-DEHYDROQUINATE DEHYDRATASE_SHIKIMATE DEHYDROGENASE, CHLOROPLASTIC"/>
    <property type="match status" value="1"/>
</dbReference>
<dbReference type="Gene3D" id="3.40.50.10860">
    <property type="entry name" value="Leucine Dehydrogenase, chain A, domain 1"/>
    <property type="match status" value="1"/>
</dbReference>
<dbReference type="EMBL" id="JACSPX010000002">
    <property type="protein sequence ID" value="MBD8012532.1"/>
    <property type="molecule type" value="Genomic_DNA"/>
</dbReference>
<evidence type="ECO:0000313" key="5">
    <source>
        <dbReference type="EMBL" id="MBD8012532.1"/>
    </source>
</evidence>
<comment type="pathway">
    <text evidence="1">Metabolic intermediate biosynthesis; chorismate biosynthesis; chorismate from D-erythrose 4-phosphate and phosphoenolpyruvate: step 4/7.</text>
</comment>
<dbReference type="InterPro" id="IPR036291">
    <property type="entry name" value="NAD(P)-bd_dom_sf"/>
</dbReference>
<evidence type="ECO:0000256" key="1">
    <source>
        <dbReference type="ARBA" id="ARBA00004871"/>
    </source>
</evidence>
<evidence type="ECO:0000259" key="4">
    <source>
        <dbReference type="Pfam" id="PF08501"/>
    </source>
</evidence>